<dbReference type="PANTHER" id="PTHR43427:SF12">
    <property type="entry name" value="CHLORIDE TRANSPORTER"/>
    <property type="match status" value="1"/>
</dbReference>
<feature type="transmembrane region" description="Helical" evidence="5">
    <location>
        <begin position="62"/>
        <end position="81"/>
    </location>
</feature>
<evidence type="ECO:0000256" key="5">
    <source>
        <dbReference type="SAM" id="Phobius"/>
    </source>
</evidence>
<dbReference type="RefSeq" id="WP_135599796.1">
    <property type="nucleotide sequence ID" value="NZ_RQFK01000007.1"/>
</dbReference>
<dbReference type="AlphaFoldDB" id="A0A4R9IH69"/>
<organism evidence="6 7">
    <name type="scientific">Leptospira noumeaensis</name>
    <dbReference type="NCBI Taxonomy" id="2484964"/>
    <lineage>
        <taxon>Bacteria</taxon>
        <taxon>Pseudomonadati</taxon>
        <taxon>Spirochaetota</taxon>
        <taxon>Spirochaetia</taxon>
        <taxon>Leptospirales</taxon>
        <taxon>Leptospiraceae</taxon>
        <taxon>Leptospira</taxon>
    </lineage>
</organism>
<dbReference type="SUPFAM" id="SSF81340">
    <property type="entry name" value="Clc chloride channel"/>
    <property type="match status" value="1"/>
</dbReference>
<sequence>MENSNPEPTKASFEILPLSNSLPFFCKWMLILGLVSLLVGSASAFFLVSLEKVSQLRESNLWFVYFLPFAGFIIGWFYFYYGKNVSKGNNLLLEEIHSPTSIIPIRMAPFVFLGTLVTHLFGGSAGREGTAVQMGGSIAHQLVRFLPMTIKEQQTLIIVGVSAGFASVFGTPLAATIFAIEVIRIGSYRVRSIFPAFLTAYMAHWVCLFWGVNHSHYPKIPFVFSGTVFFCLVALGILSGWVAKLFSMSLHKLSELFQKWILFAPLKPVIGGAILVLFFISGLSPSYLGLGLPTLQLSFTNLLPSETVFLKFLVTVITIGSGFKGGEVTPLFFIGASLGNLFGYFDPSHLVLFVGIGFISVFAGATNTPLACAIMGMELFGWECGIFFILTTGLAYISSGHTSIYQSQIIGKTKPFSQVSDFGKKISELKK</sequence>
<evidence type="ECO:0000313" key="7">
    <source>
        <dbReference type="Proteomes" id="UP000298009"/>
    </source>
</evidence>
<feature type="transmembrane region" description="Helical" evidence="5">
    <location>
        <begin position="260"/>
        <end position="282"/>
    </location>
</feature>
<proteinExistence type="predicted"/>
<dbReference type="OrthoDB" id="9767361at2"/>
<comment type="subcellular location">
    <subcellularLocation>
        <location evidence="1">Membrane</location>
        <topology evidence="1">Multi-pass membrane protein</topology>
    </subcellularLocation>
</comment>
<feature type="transmembrane region" description="Helical" evidence="5">
    <location>
        <begin position="28"/>
        <end position="50"/>
    </location>
</feature>
<dbReference type="PANTHER" id="PTHR43427">
    <property type="entry name" value="CHLORIDE CHANNEL PROTEIN CLC-E"/>
    <property type="match status" value="1"/>
</dbReference>
<dbReference type="GO" id="GO:0015108">
    <property type="term" value="F:chloride transmembrane transporter activity"/>
    <property type="evidence" value="ECO:0007669"/>
    <property type="project" value="InterPro"/>
</dbReference>
<comment type="caution">
    <text evidence="6">The sequence shown here is derived from an EMBL/GenBank/DDBJ whole genome shotgun (WGS) entry which is preliminary data.</text>
</comment>
<feature type="transmembrane region" description="Helical" evidence="5">
    <location>
        <begin position="351"/>
        <end position="372"/>
    </location>
</feature>
<dbReference type="InterPro" id="IPR050368">
    <property type="entry name" value="ClC-type_chloride_channel"/>
</dbReference>
<dbReference type="Proteomes" id="UP000298009">
    <property type="component" value="Unassembled WGS sequence"/>
</dbReference>
<dbReference type="Gene3D" id="1.10.3080.10">
    <property type="entry name" value="Clc chloride channel"/>
    <property type="match status" value="1"/>
</dbReference>
<keyword evidence="4 5" id="KW-0472">Membrane</keyword>
<evidence type="ECO:0000313" key="6">
    <source>
        <dbReference type="EMBL" id="TGK87765.1"/>
    </source>
</evidence>
<reference evidence="6" key="1">
    <citation type="journal article" date="2019" name="PLoS Negl. Trop. Dis.">
        <title>Revisiting the worldwide diversity of Leptospira species in the environment.</title>
        <authorList>
            <person name="Vincent A.T."/>
            <person name="Schiettekatte O."/>
            <person name="Bourhy P."/>
            <person name="Veyrier F.J."/>
            <person name="Picardeau M."/>
        </authorList>
    </citation>
    <scope>NUCLEOTIDE SEQUENCE [LARGE SCALE GENOMIC DNA]</scope>
    <source>
        <strain evidence="6">201800287</strain>
    </source>
</reference>
<dbReference type="InterPro" id="IPR001807">
    <property type="entry name" value="ClC"/>
</dbReference>
<evidence type="ECO:0000256" key="1">
    <source>
        <dbReference type="ARBA" id="ARBA00004141"/>
    </source>
</evidence>
<gene>
    <name evidence="6" type="ORF">EHQ24_00665</name>
</gene>
<evidence type="ECO:0000256" key="4">
    <source>
        <dbReference type="ARBA" id="ARBA00023136"/>
    </source>
</evidence>
<dbReference type="Pfam" id="PF00654">
    <property type="entry name" value="Voltage_CLC"/>
    <property type="match status" value="1"/>
</dbReference>
<keyword evidence="2 5" id="KW-0812">Transmembrane</keyword>
<accession>A0A4R9IH69</accession>
<feature type="transmembrane region" description="Helical" evidence="5">
    <location>
        <begin position="224"/>
        <end position="248"/>
    </location>
</feature>
<keyword evidence="3 5" id="KW-1133">Transmembrane helix</keyword>
<feature type="transmembrane region" description="Helical" evidence="5">
    <location>
        <begin position="156"/>
        <end position="180"/>
    </location>
</feature>
<dbReference type="InterPro" id="IPR014743">
    <property type="entry name" value="Cl-channel_core"/>
</dbReference>
<dbReference type="EMBL" id="RQFK01000007">
    <property type="protein sequence ID" value="TGK87765.1"/>
    <property type="molecule type" value="Genomic_DNA"/>
</dbReference>
<dbReference type="GO" id="GO:0016020">
    <property type="term" value="C:membrane"/>
    <property type="evidence" value="ECO:0007669"/>
    <property type="project" value="UniProtKB-SubCell"/>
</dbReference>
<evidence type="ECO:0000256" key="2">
    <source>
        <dbReference type="ARBA" id="ARBA00022692"/>
    </source>
</evidence>
<evidence type="ECO:0000256" key="3">
    <source>
        <dbReference type="ARBA" id="ARBA00022989"/>
    </source>
</evidence>
<keyword evidence="7" id="KW-1185">Reference proteome</keyword>
<protein>
    <submittedName>
        <fullName evidence="6">Chloride channel protein</fullName>
    </submittedName>
</protein>
<name>A0A4R9IH69_9LEPT</name>
<feature type="transmembrane region" description="Helical" evidence="5">
    <location>
        <begin position="192"/>
        <end position="212"/>
    </location>
</feature>
<feature type="transmembrane region" description="Helical" evidence="5">
    <location>
        <begin position="379"/>
        <end position="397"/>
    </location>
</feature>